<organism evidence="2 3">
    <name type="scientific">Sparassis crispa</name>
    <dbReference type="NCBI Taxonomy" id="139825"/>
    <lineage>
        <taxon>Eukaryota</taxon>
        <taxon>Fungi</taxon>
        <taxon>Dikarya</taxon>
        <taxon>Basidiomycota</taxon>
        <taxon>Agaricomycotina</taxon>
        <taxon>Agaricomycetes</taxon>
        <taxon>Polyporales</taxon>
        <taxon>Sparassidaceae</taxon>
        <taxon>Sparassis</taxon>
    </lineage>
</organism>
<evidence type="ECO:0000313" key="3">
    <source>
        <dbReference type="Proteomes" id="UP000287166"/>
    </source>
</evidence>
<feature type="compositionally biased region" description="Low complexity" evidence="1">
    <location>
        <begin position="27"/>
        <end position="38"/>
    </location>
</feature>
<feature type="compositionally biased region" description="Polar residues" evidence="1">
    <location>
        <begin position="11"/>
        <end position="26"/>
    </location>
</feature>
<comment type="caution">
    <text evidence="2">The sequence shown here is derived from an EMBL/GenBank/DDBJ whole genome shotgun (WGS) entry which is preliminary data.</text>
</comment>
<feature type="compositionally biased region" description="Pro residues" evidence="1">
    <location>
        <begin position="71"/>
        <end position="88"/>
    </location>
</feature>
<dbReference type="EMBL" id="BFAD01000003">
    <property type="protein sequence ID" value="GBE80840.1"/>
    <property type="molecule type" value="Genomic_DNA"/>
</dbReference>
<feature type="compositionally biased region" description="Polar residues" evidence="1">
    <location>
        <begin position="262"/>
        <end position="271"/>
    </location>
</feature>
<feature type="compositionally biased region" description="Polar residues" evidence="1">
    <location>
        <begin position="169"/>
        <end position="197"/>
    </location>
</feature>
<dbReference type="RefSeq" id="XP_027611753.1">
    <property type="nucleotide sequence ID" value="XM_027755952.1"/>
</dbReference>
<protein>
    <submittedName>
        <fullName evidence="2">Uncharacterized protein</fullName>
    </submittedName>
</protein>
<dbReference type="OrthoDB" id="2756589at2759"/>
<proteinExistence type="predicted"/>
<dbReference type="GeneID" id="38777757"/>
<feature type="compositionally biased region" description="Pro residues" evidence="1">
    <location>
        <begin position="149"/>
        <end position="161"/>
    </location>
</feature>
<name>A0A401GF97_9APHY</name>
<feature type="compositionally biased region" description="Polar residues" evidence="1">
    <location>
        <begin position="237"/>
        <end position="249"/>
    </location>
</feature>
<accession>A0A401GF97</accession>
<dbReference type="Proteomes" id="UP000287166">
    <property type="component" value="Unassembled WGS sequence"/>
</dbReference>
<dbReference type="STRING" id="139825.A0A401GF97"/>
<evidence type="ECO:0000313" key="2">
    <source>
        <dbReference type="EMBL" id="GBE80840.1"/>
    </source>
</evidence>
<feature type="compositionally biased region" description="Low complexity" evidence="1">
    <location>
        <begin position="200"/>
        <end position="236"/>
    </location>
</feature>
<gene>
    <name evidence="2" type="ORF">SCP_0305600</name>
</gene>
<keyword evidence="3" id="KW-1185">Reference proteome</keyword>
<dbReference type="InParanoid" id="A0A401GF97"/>
<feature type="region of interest" description="Disordered" evidence="1">
    <location>
        <begin position="1"/>
        <end position="115"/>
    </location>
</feature>
<evidence type="ECO:0000256" key="1">
    <source>
        <dbReference type="SAM" id="MobiDB-lite"/>
    </source>
</evidence>
<feature type="compositionally biased region" description="Polar residues" evidence="1">
    <location>
        <begin position="127"/>
        <end position="136"/>
    </location>
</feature>
<sequence>MQDWNLYLRSTEGTSGATDSLLATNLSTTSQQGSTHSSPLVLPSQNGLPRKRSSPLAVPPLPRNLKKRRSPTPPHSPSPSPPGFPTTPLPRNSFARYAAQSSVTPNIASVPPSPALSNMVTDAINIASQLNGSPRGTANGERLKMKRPSPLPLPRRIPPGAPRAERPSQPLSHVQRNSSSESSTSAQDVETQLTQDMGISPSVSQQSQSQPQLQSQSQSQLQSQSQSQEAPQHSQSTESVASLRSQAAYDSQRIVHEEISDFLSQLSDQNQGPPPTFRSGTLRIGPNKVAREVKMDVNDVPEGNDLYAGRPGAVAASQSRQGGAMSVDPGGVQPFGYGYSSMPLYTQAPYRSQSPSQ</sequence>
<feature type="region of interest" description="Disordered" evidence="1">
    <location>
        <begin position="301"/>
        <end position="328"/>
    </location>
</feature>
<reference evidence="2 3" key="1">
    <citation type="journal article" date="2018" name="Sci. Rep.">
        <title>Genome sequence of the cauliflower mushroom Sparassis crispa (Hanabiratake) and its association with beneficial usage.</title>
        <authorList>
            <person name="Kiyama R."/>
            <person name="Furutani Y."/>
            <person name="Kawaguchi K."/>
            <person name="Nakanishi T."/>
        </authorList>
    </citation>
    <scope>NUCLEOTIDE SEQUENCE [LARGE SCALE GENOMIC DNA]</scope>
</reference>
<feature type="region of interest" description="Disordered" evidence="1">
    <location>
        <begin position="127"/>
        <end position="285"/>
    </location>
</feature>
<dbReference type="AlphaFoldDB" id="A0A401GF97"/>